<feature type="binding site" evidence="6">
    <location>
        <position position="153"/>
    </location>
    <ligand>
        <name>FMN</name>
        <dbReference type="ChEBI" id="CHEBI:58210"/>
    </ligand>
</feature>
<organism evidence="8 9">
    <name type="scientific">Microbacterium thalassium</name>
    <dbReference type="NCBI Taxonomy" id="362649"/>
    <lineage>
        <taxon>Bacteria</taxon>
        <taxon>Bacillati</taxon>
        <taxon>Actinomycetota</taxon>
        <taxon>Actinomycetes</taxon>
        <taxon>Micrococcales</taxon>
        <taxon>Microbacteriaceae</taxon>
        <taxon>Microbacterium</taxon>
    </lineage>
</organism>
<dbReference type="AlphaFoldDB" id="A0A7X0FMR8"/>
<dbReference type="PANTHER" id="PTHR30011:SF16">
    <property type="entry name" value="C2H2 FINGER DOMAIN TRANSCRIPTION FACTOR (EUROFUNG)-RELATED"/>
    <property type="match status" value="1"/>
</dbReference>
<dbReference type="GO" id="GO:0004497">
    <property type="term" value="F:monooxygenase activity"/>
    <property type="evidence" value="ECO:0007669"/>
    <property type="project" value="UniProtKB-KW"/>
</dbReference>
<name>A0A7X0FMR8_9MICO</name>
<dbReference type="Proteomes" id="UP000537775">
    <property type="component" value="Unassembled WGS sequence"/>
</dbReference>
<evidence type="ECO:0000256" key="3">
    <source>
        <dbReference type="ARBA" id="ARBA00023002"/>
    </source>
</evidence>
<keyword evidence="9" id="KW-1185">Reference proteome</keyword>
<evidence type="ECO:0000259" key="7">
    <source>
        <dbReference type="Pfam" id="PF00296"/>
    </source>
</evidence>
<keyword evidence="3" id="KW-0560">Oxidoreductase</keyword>
<evidence type="ECO:0000256" key="4">
    <source>
        <dbReference type="ARBA" id="ARBA00023033"/>
    </source>
</evidence>
<dbReference type="EMBL" id="JACHML010000001">
    <property type="protein sequence ID" value="MBB6389842.1"/>
    <property type="molecule type" value="Genomic_DNA"/>
</dbReference>
<comment type="caution">
    <text evidence="8">The sequence shown here is derived from an EMBL/GenBank/DDBJ whole genome shotgun (WGS) entry which is preliminary data.</text>
</comment>
<dbReference type="InterPro" id="IPR036661">
    <property type="entry name" value="Luciferase-like_sf"/>
</dbReference>
<keyword evidence="1 6" id="KW-0285">Flavoprotein</keyword>
<proteinExistence type="inferred from homology"/>
<feature type="binding site" evidence="6">
    <location>
        <position position="63"/>
    </location>
    <ligand>
        <name>FMN</name>
        <dbReference type="ChEBI" id="CHEBI:58210"/>
    </ligand>
</feature>
<gene>
    <name evidence="8" type="ORF">HD594_000155</name>
</gene>
<reference evidence="8 9" key="1">
    <citation type="submission" date="2020-08" db="EMBL/GenBank/DDBJ databases">
        <title>Sequencing the genomes of 1000 actinobacteria strains.</title>
        <authorList>
            <person name="Klenk H.-P."/>
        </authorList>
    </citation>
    <scope>NUCLEOTIDE SEQUENCE [LARGE SCALE GENOMIC DNA]</scope>
    <source>
        <strain evidence="8 9">DSM 12511</strain>
    </source>
</reference>
<keyword evidence="2 6" id="KW-0288">FMN</keyword>
<evidence type="ECO:0000256" key="1">
    <source>
        <dbReference type="ARBA" id="ARBA00022630"/>
    </source>
</evidence>
<dbReference type="RefSeq" id="WP_184749123.1">
    <property type="nucleotide sequence ID" value="NZ_BAAAJR010000008.1"/>
</dbReference>
<dbReference type="InterPro" id="IPR051260">
    <property type="entry name" value="Diverse_substr_monoxygenases"/>
</dbReference>
<evidence type="ECO:0000256" key="6">
    <source>
        <dbReference type="PIRSR" id="PIRSR000337-1"/>
    </source>
</evidence>
<dbReference type="Pfam" id="PF00296">
    <property type="entry name" value="Bac_luciferase"/>
    <property type="match status" value="1"/>
</dbReference>
<comment type="similarity">
    <text evidence="5">Belongs to the NtaA/SnaA/DszA monooxygenase family.</text>
</comment>
<evidence type="ECO:0000256" key="2">
    <source>
        <dbReference type="ARBA" id="ARBA00022643"/>
    </source>
</evidence>
<accession>A0A7X0FMR8</accession>
<evidence type="ECO:0000256" key="5">
    <source>
        <dbReference type="ARBA" id="ARBA00033748"/>
    </source>
</evidence>
<feature type="domain" description="Luciferase-like" evidence="7">
    <location>
        <begin position="34"/>
        <end position="316"/>
    </location>
</feature>
<keyword evidence="4 8" id="KW-0503">Monooxygenase</keyword>
<dbReference type="InterPro" id="IPR011251">
    <property type="entry name" value="Luciferase-like_dom"/>
</dbReference>
<feature type="binding site" evidence="6">
    <location>
        <position position="222"/>
    </location>
    <ligand>
        <name>FMN</name>
        <dbReference type="ChEBI" id="CHEBI:58210"/>
    </ligand>
</feature>
<evidence type="ECO:0000313" key="8">
    <source>
        <dbReference type="EMBL" id="MBB6389842.1"/>
    </source>
</evidence>
<dbReference type="InterPro" id="IPR016215">
    <property type="entry name" value="NTA_MOA"/>
</dbReference>
<dbReference type="Gene3D" id="3.20.20.30">
    <property type="entry name" value="Luciferase-like domain"/>
    <property type="match status" value="1"/>
</dbReference>
<dbReference type="PANTHER" id="PTHR30011">
    <property type="entry name" value="ALKANESULFONATE MONOOXYGENASE-RELATED"/>
    <property type="match status" value="1"/>
</dbReference>
<feature type="binding site" evidence="6">
    <location>
        <position position="102"/>
    </location>
    <ligand>
        <name>FMN</name>
        <dbReference type="ChEBI" id="CHEBI:58210"/>
    </ligand>
</feature>
<sequence>MTTTAPDAPSHLTVGFALSPTWLRAGSWRRDDSRAEELFAFSFHRDAARAAEDAGVAFLFLPDALTLDPANISRAPGFSGLDSLMLLSALSTATRSATLVPTVSATFHPPYLIARQLQTLNALSGGRMGWNVVTSLGGQENFETPAPDRSELYARAADVIGLVESLWRSYPREALVIDRESGVFADAERVAPIVDPPLPVAGPLGVPAPTDARPPLLTAGGSPAAFDLAARWADGFFAAAADPDAAATSLRRTLRDRAVHHGRSADAVRALPGLSMYIADTRAEADALAGDDGTGARHWTVRGTPRDVVDEVLRRRDAGGIDGFIALPGGSWRSLELFCTEVMPALRSESGMSPLSADLR</sequence>
<evidence type="ECO:0000313" key="9">
    <source>
        <dbReference type="Proteomes" id="UP000537775"/>
    </source>
</evidence>
<dbReference type="GO" id="GO:0016705">
    <property type="term" value="F:oxidoreductase activity, acting on paired donors, with incorporation or reduction of molecular oxygen"/>
    <property type="evidence" value="ECO:0007669"/>
    <property type="project" value="InterPro"/>
</dbReference>
<dbReference type="SUPFAM" id="SSF51679">
    <property type="entry name" value="Bacterial luciferase-like"/>
    <property type="match status" value="1"/>
</dbReference>
<dbReference type="PIRSF" id="PIRSF000337">
    <property type="entry name" value="NTA_MOA"/>
    <property type="match status" value="1"/>
</dbReference>
<protein>
    <submittedName>
        <fullName evidence="8">Alkanesulfonate monooxygenase SsuD/methylene tetrahydromethanopterin reductase-like flavin-dependent oxidoreductase (Luciferase family)</fullName>
    </submittedName>
</protein>